<dbReference type="InterPro" id="IPR037027">
    <property type="entry name" value="YqgF/RNaseH-like_dom_sf"/>
</dbReference>
<organism evidence="6 7">
    <name type="scientific">Riccia fluitans</name>
    <dbReference type="NCBI Taxonomy" id="41844"/>
    <lineage>
        <taxon>Eukaryota</taxon>
        <taxon>Viridiplantae</taxon>
        <taxon>Streptophyta</taxon>
        <taxon>Embryophyta</taxon>
        <taxon>Marchantiophyta</taxon>
        <taxon>Marchantiopsida</taxon>
        <taxon>Marchantiidae</taxon>
        <taxon>Marchantiales</taxon>
        <taxon>Ricciaceae</taxon>
        <taxon>Riccia</taxon>
    </lineage>
</organism>
<comment type="caution">
    <text evidence="6">The sequence shown here is derived from an EMBL/GenBank/DDBJ whole genome shotgun (WGS) entry which is preliminary data.</text>
</comment>
<dbReference type="InterPro" id="IPR005227">
    <property type="entry name" value="YqgF"/>
</dbReference>
<evidence type="ECO:0000313" key="7">
    <source>
        <dbReference type="Proteomes" id="UP001605036"/>
    </source>
</evidence>
<keyword evidence="4" id="KW-0378">Hydrolase</keyword>
<evidence type="ECO:0000256" key="4">
    <source>
        <dbReference type="ARBA" id="ARBA00022801"/>
    </source>
</evidence>
<dbReference type="CDD" id="cd16964">
    <property type="entry name" value="YqgF"/>
    <property type="match status" value="1"/>
</dbReference>
<evidence type="ECO:0000256" key="1">
    <source>
        <dbReference type="ARBA" id="ARBA00022490"/>
    </source>
</evidence>
<dbReference type="FunFam" id="3.30.420.140:FF:000008">
    <property type="entry name" value="Putative pre-16S rRNA nuclease"/>
    <property type="match status" value="1"/>
</dbReference>
<dbReference type="HAMAP" id="MF_00651">
    <property type="entry name" value="Nuclease_YqgF"/>
    <property type="match status" value="1"/>
</dbReference>
<feature type="domain" description="YqgF/RNase H-like" evidence="5">
    <location>
        <begin position="17"/>
        <end position="122"/>
    </location>
</feature>
<evidence type="ECO:0000256" key="3">
    <source>
        <dbReference type="ARBA" id="ARBA00022722"/>
    </source>
</evidence>
<dbReference type="GO" id="GO:0042254">
    <property type="term" value="P:ribosome biogenesis"/>
    <property type="evidence" value="ECO:0007669"/>
    <property type="project" value="UniProtKB-KW"/>
</dbReference>
<dbReference type="GO" id="GO:0016787">
    <property type="term" value="F:hydrolase activity"/>
    <property type="evidence" value="ECO:0007669"/>
    <property type="project" value="UniProtKB-KW"/>
</dbReference>
<accession>A0ABD1Z2N4</accession>
<proteinExistence type="inferred from homology"/>
<gene>
    <name evidence="6" type="ORF">R1flu_007321</name>
</gene>
<evidence type="ECO:0000259" key="5">
    <source>
        <dbReference type="SMART" id="SM00732"/>
    </source>
</evidence>
<dbReference type="GO" id="GO:0004518">
    <property type="term" value="F:nuclease activity"/>
    <property type="evidence" value="ECO:0007669"/>
    <property type="project" value="UniProtKB-KW"/>
</dbReference>
<name>A0ABD1Z2N4_9MARC</name>
<dbReference type="Gene3D" id="3.30.420.140">
    <property type="entry name" value="YqgF/RNase H-like domain"/>
    <property type="match status" value="1"/>
</dbReference>
<protein>
    <recommendedName>
        <fullName evidence="5">YqgF/RNase H-like domain-containing protein</fullName>
    </recommendedName>
</protein>
<dbReference type="SUPFAM" id="SSF53098">
    <property type="entry name" value="Ribonuclease H-like"/>
    <property type="match status" value="1"/>
</dbReference>
<dbReference type="EMBL" id="JBHFFA010000003">
    <property type="protein sequence ID" value="KAL2635842.1"/>
    <property type="molecule type" value="Genomic_DNA"/>
</dbReference>
<keyword evidence="3" id="KW-0540">Nuclease</keyword>
<evidence type="ECO:0000313" key="6">
    <source>
        <dbReference type="EMBL" id="KAL2635842.1"/>
    </source>
</evidence>
<dbReference type="AlphaFoldDB" id="A0ABD1Z2N4"/>
<keyword evidence="1" id="KW-0963">Cytoplasm</keyword>
<reference evidence="6 7" key="1">
    <citation type="submission" date="2024-09" db="EMBL/GenBank/DDBJ databases">
        <title>Chromosome-scale assembly of Riccia fluitans.</title>
        <authorList>
            <person name="Paukszto L."/>
            <person name="Sawicki J."/>
            <person name="Karawczyk K."/>
            <person name="Piernik-Szablinska J."/>
            <person name="Szczecinska M."/>
            <person name="Mazdziarz M."/>
        </authorList>
    </citation>
    <scope>NUCLEOTIDE SEQUENCE [LARGE SCALE GENOMIC DNA]</scope>
    <source>
        <strain evidence="6">Rf_01</strain>
        <tissue evidence="6">Aerial parts of the thallus</tissue>
    </source>
</reference>
<dbReference type="Proteomes" id="UP001605036">
    <property type="component" value="Unassembled WGS sequence"/>
</dbReference>
<dbReference type="NCBIfam" id="TIGR00250">
    <property type="entry name" value="RNAse_H_YqgF"/>
    <property type="match status" value="1"/>
</dbReference>
<dbReference type="InterPro" id="IPR006641">
    <property type="entry name" value="YqgF/RNaseH-like_dom"/>
</dbReference>
<dbReference type="PANTHER" id="PTHR33317">
    <property type="entry name" value="POLYNUCLEOTIDYL TRANSFERASE, RIBONUCLEASE H-LIKE SUPERFAMILY PROTEIN"/>
    <property type="match status" value="1"/>
</dbReference>
<dbReference type="InterPro" id="IPR012337">
    <property type="entry name" value="RNaseH-like_sf"/>
</dbReference>
<keyword evidence="2" id="KW-0690">Ribosome biogenesis</keyword>
<keyword evidence="7" id="KW-1185">Reference proteome</keyword>
<dbReference type="SMART" id="SM00732">
    <property type="entry name" value="YqgFc"/>
    <property type="match status" value="1"/>
</dbReference>
<dbReference type="PANTHER" id="PTHR33317:SF1">
    <property type="entry name" value="POLYNUCLEOTIDYL TRANSFERASE, RIBONUCLEASE H-LIKE SUPERFAMILY PROTEIN"/>
    <property type="match status" value="1"/>
</dbReference>
<dbReference type="Pfam" id="PF03652">
    <property type="entry name" value="RuvX"/>
    <property type="match status" value="1"/>
</dbReference>
<sequence>MKAVTFRQLREAIKGGGRLLGMDIGVRNVGVAISDRGCRIASPHSVLYRNQSTILSNIDKLGVLVQRHSVTGLVIGCPLELAGHRSSQERMVKTFISELHNSGKFQELGYVYWDERLTTAAVSRTLQGLPIEGLQRKLILDKMAAVSILQECLDNLWRLEQGDS</sequence>
<evidence type="ECO:0000256" key="2">
    <source>
        <dbReference type="ARBA" id="ARBA00022517"/>
    </source>
</evidence>